<dbReference type="InterPro" id="IPR019004">
    <property type="entry name" value="YqeY/Aim41"/>
</dbReference>
<accession>A0A0M7ATB5</accession>
<organism evidence="2 3">
    <name type="scientific">Roseibium alexandrii</name>
    <dbReference type="NCBI Taxonomy" id="388408"/>
    <lineage>
        <taxon>Bacteria</taxon>
        <taxon>Pseudomonadati</taxon>
        <taxon>Pseudomonadota</taxon>
        <taxon>Alphaproteobacteria</taxon>
        <taxon>Hyphomicrobiales</taxon>
        <taxon>Stappiaceae</taxon>
        <taxon>Roseibium</taxon>
    </lineage>
</organism>
<dbReference type="AlphaFoldDB" id="A0A0M7ATB5"/>
<dbReference type="EMBL" id="CXWD01000029">
    <property type="protein sequence ID" value="CTQ76814.1"/>
    <property type="molecule type" value="Genomic_DNA"/>
</dbReference>
<feature type="region of interest" description="Disordered" evidence="1">
    <location>
        <begin position="152"/>
        <end position="174"/>
    </location>
</feature>
<dbReference type="OrthoDB" id="9788127at2"/>
<dbReference type="Gene3D" id="1.10.10.410">
    <property type="match status" value="1"/>
</dbReference>
<proteinExistence type="predicted"/>
<keyword evidence="3" id="KW-1185">Reference proteome</keyword>
<dbReference type="SUPFAM" id="SSF89095">
    <property type="entry name" value="GatB/YqeY motif"/>
    <property type="match status" value="1"/>
</dbReference>
<dbReference type="Proteomes" id="UP000053235">
    <property type="component" value="Unassembled WGS sequence"/>
</dbReference>
<dbReference type="InterPro" id="IPR023168">
    <property type="entry name" value="GatB_Yqey_C_2"/>
</dbReference>
<dbReference type="Gene3D" id="1.10.1510.10">
    <property type="entry name" value="Uncharacterised protein YqeY/AIM41 PF09424, N-terminal domain"/>
    <property type="match status" value="1"/>
</dbReference>
<evidence type="ECO:0000256" key="1">
    <source>
        <dbReference type="SAM" id="MobiDB-lite"/>
    </source>
</evidence>
<protein>
    <recommendedName>
        <fullName evidence="4">GatB/YqeY domain-containing protein</fullName>
    </recommendedName>
</protein>
<sequence length="174" mass="19557">MRDVMRDRINAALRAAQDAGDKRRCATLRLVQTAVKDRESAARENGKDGINGDEVIDILQKMVRQRDESAADFENSGKLDLAEQERTEQAIIREFLPEQLNEDEVRSACEETVREIEAHGLRDIGRCMNELKSRYPGQMDFVQASCVMRDMLRNGNNDNAGSEPVSEVDGKSAN</sequence>
<dbReference type="InterPro" id="IPR003789">
    <property type="entry name" value="Asn/Gln_tRNA_amidoTrase-B-like"/>
</dbReference>
<evidence type="ECO:0000313" key="2">
    <source>
        <dbReference type="EMBL" id="CTQ76814.1"/>
    </source>
</evidence>
<evidence type="ECO:0008006" key="4">
    <source>
        <dbReference type="Google" id="ProtNLM"/>
    </source>
</evidence>
<dbReference type="PANTHER" id="PTHR28055:SF1">
    <property type="entry name" value="ALTERED INHERITANCE OF MITOCHONDRIA PROTEIN 41, MITOCHONDRIAL"/>
    <property type="match status" value="1"/>
</dbReference>
<dbReference type="PANTHER" id="PTHR28055">
    <property type="entry name" value="ALTERED INHERITANCE OF MITOCHONDRIA PROTEIN 41, MITOCHONDRIAL"/>
    <property type="match status" value="1"/>
</dbReference>
<dbReference type="GO" id="GO:0016884">
    <property type="term" value="F:carbon-nitrogen ligase activity, with glutamine as amido-N-donor"/>
    <property type="evidence" value="ECO:0007669"/>
    <property type="project" value="InterPro"/>
</dbReference>
<evidence type="ECO:0000313" key="3">
    <source>
        <dbReference type="Proteomes" id="UP000053235"/>
    </source>
</evidence>
<dbReference type="STRING" id="388408.LAX5112_04713"/>
<name>A0A0M7ATB5_9HYPH</name>
<gene>
    <name evidence="2" type="ORF">LAX5112_04713</name>
</gene>
<dbReference type="InterPro" id="IPR042184">
    <property type="entry name" value="YqeY/Aim41_N"/>
</dbReference>
<reference evidence="3" key="1">
    <citation type="submission" date="2015-07" db="EMBL/GenBank/DDBJ databases">
        <authorList>
            <person name="Rodrigo-Torres Lidia"/>
            <person name="Arahal R.David."/>
        </authorList>
    </citation>
    <scope>NUCLEOTIDE SEQUENCE [LARGE SCALE GENOMIC DNA]</scope>
    <source>
        <strain evidence="3">CECT 5112</strain>
    </source>
</reference>
<dbReference type="Pfam" id="PF09424">
    <property type="entry name" value="YqeY"/>
    <property type="match status" value="1"/>
</dbReference>